<feature type="compositionally biased region" description="Gly residues" evidence="1">
    <location>
        <begin position="237"/>
        <end position="252"/>
    </location>
</feature>
<feature type="compositionally biased region" description="Basic and acidic residues" evidence="1">
    <location>
        <begin position="139"/>
        <end position="155"/>
    </location>
</feature>
<dbReference type="AlphaFoldDB" id="A0A066U378"/>
<evidence type="ECO:0000256" key="1">
    <source>
        <dbReference type="SAM" id="MobiDB-lite"/>
    </source>
</evidence>
<feature type="compositionally biased region" description="Low complexity" evidence="1">
    <location>
        <begin position="261"/>
        <end position="272"/>
    </location>
</feature>
<accession>A0A066U378</accession>
<proteinExistence type="predicted"/>
<feature type="compositionally biased region" description="Basic and acidic residues" evidence="1">
    <location>
        <begin position="121"/>
        <end position="132"/>
    </location>
</feature>
<feature type="compositionally biased region" description="Basic and acidic residues" evidence="1">
    <location>
        <begin position="95"/>
        <end position="114"/>
    </location>
</feature>
<comment type="caution">
    <text evidence="2">The sequence shown here is derived from an EMBL/GenBank/DDBJ whole genome shotgun (WGS) entry which is preliminary data.</text>
</comment>
<feature type="compositionally biased region" description="Basic and acidic residues" evidence="1">
    <location>
        <begin position="221"/>
        <end position="230"/>
    </location>
</feature>
<feature type="region of interest" description="Disordered" evidence="1">
    <location>
        <begin position="1"/>
        <end position="464"/>
    </location>
</feature>
<feature type="compositionally biased region" description="Basic and acidic residues" evidence="1">
    <location>
        <begin position="64"/>
        <end position="86"/>
    </location>
</feature>
<sequence length="603" mass="64290">MLTAVVGVLGAGEAHAEPKNTAGQPSPPPAKQSAHQNTGSANAAEHRQETAAKKRQAATAGSEKAAERRRETAEKKEAEATKEGSKKPSGSANAAERRRENADKKAKADRRKVESSQAGRGEQRERSARQDRWANASPENKKQAESARQRKEKTARPARNSKEGTPSRSTTSVKHDDKGGRPQLRLASGSSRDPDGDFEFCTLGGESCDEAEMTGGTGSHDMPELEDKPLKVLRPFVGGGLPFFGSGGGKGGAAPPPARGTPPAAGPQKAGPPAGGPGGGKGQSGGGPVASEPPAPEQPPGGKGATVRPTPPTEPPTLPRGSSAGPQRAGGSAPSRATADRTTGKGGGKSADRTEGRSGRKSPDRSRGGQEADERNQDKSTRKTTDRTHSSRKPDNRNQDKSTRKTTDRTHSSRKPDNRNQDKSNRETTERPHSRKSADRAANTSGGKPVERAAGRSGDRRGEPTLAEVLAAKGKRYEKQEKEFLEQGKDIYGNTIPAGADAGKMAQEFRHHSRYEPFTPDGKLTAVAVEEAFPVQAGEVIGNPYVKEVFARSGGPSQWAKYSTRTHHSPYGDFQIHFYHNRTTGEVYYGHDYKVVMNRRIED</sequence>
<evidence type="ECO:0000313" key="3">
    <source>
        <dbReference type="Proteomes" id="UP000027345"/>
    </source>
</evidence>
<feature type="compositionally biased region" description="Basic and acidic residues" evidence="1">
    <location>
        <begin position="449"/>
        <end position="463"/>
    </location>
</feature>
<protein>
    <submittedName>
        <fullName evidence="2">Uncharacterized protein</fullName>
    </submittedName>
</protein>
<feature type="compositionally biased region" description="Basic and acidic residues" evidence="1">
    <location>
        <begin position="350"/>
        <end position="439"/>
    </location>
</feature>
<evidence type="ECO:0000313" key="2">
    <source>
        <dbReference type="EMBL" id="KDN21916.1"/>
    </source>
</evidence>
<feature type="compositionally biased region" description="Gly residues" evidence="1">
    <location>
        <begin position="276"/>
        <end position="288"/>
    </location>
</feature>
<gene>
    <name evidence="2" type="ORF">DV20_13450</name>
</gene>
<dbReference type="Proteomes" id="UP000027345">
    <property type="component" value="Unassembled WGS sequence"/>
</dbReference>
<name>A0A066U378_9PSEU</name>
<organism evidence="2 3">
    <name type="scientific">Amycolatopsis rifamycinica</name>
    <dbReference type="NCBI Taxonomy" id="287986"/>
    <lineage>
        <taxon>Bacteria</taxon>
        <taxon>Bacillati</taxon>
        <taxon>Actinomycetota</taxon>
        <taxon>Actinomycetes</taxon>
        <taxon>Pseudonocardiales</taxon>
        <taxon>Pseudonocardiaceae</taxon>
        <taxon>Amycolatopsis</taxon>
    </lineage>
</organism>
<dbReference type="EMBL" id="JMQI01000026">
    <property type="protein sequence ID" value="KDN21916.1"/>
    <property type="molecule type" value="Genomic_DNA"/>
</dbReference>
<dbReference type="STRING" id="287986.DV20_13450"/>
<keyword evidence="3" id="KW-1185">Reference proteome</keyword>
<feature type="compositionally biased region" description="Polar residues" evidence="1">
    <location>
        <begin position="163"/>
        <end position="172"/>
    </location>
</feature>
<reference evidence="2 3" key="1">
    <citation type="submission" date="2014-05" db="EMBL/GenBank/DDBJ databases">
        <title>Draft genome sequence of Amycolatopsis rifamycinica DSM 46095.</title>
        <authorList>
            <person name="Lal R."/>
            <person name="Saxena A."/>
            <person name="Kumari R."/>
            <person name="Mukherjee U."/>
            <person name="Singh P."/>
            <person name="Sangwan N."/>
            <person name="Mahato N.K."/>
        </authorList>
    </citation>
    <scope>NUCLEOTIDE SEQUENCE [LARGE SCALE GENOMIC DNA]</scope>
    <source>
        <strain evidence="2 3">DSM 46095</strain>
    </source>
</reference>
<feature type="compositionally biased region" description="Pro residues" evidence="1">
    <location>
        <begin position="309"/>
        <end position="318"/>
    </location>
</feature>